<dbReference type="AlphaFoldDB" id="A0AAU7AY37"/>
<evidence type="ECO:0000256" key="1">
    <source>
        <dbReference type="SAM" id="MobiDB-lite"/>
    </source>
</evidence>
<evidence type="ECO:0000313" key="3">
    <source>
        <dbReference type="EMBL" id="XAY06623.1"/>
    </source>
</evidence>
<dbReference type="RefSeq" id="WP_354697848.1">
    <property type="nucleotide sequence ID" value="NZ_CP114014.1"/>
</dbReference>
<dbReference type="EMBL" id="CP114014">
    <property type="protein sequence ID" value="XAY06623.1"/>
    <property type="molecule type" value="Genomic_DNA"/>
</dbReference>
<evidence type="ECO:0000256" key="2">
    <source>
        <dbReference type="SAM" id="Phobius"/>
    </source>
</evidence>
<evidence type="ECO:0008006" key="4">
    <source>
        <dbReference type="Google" id="ProtNLM"/>
    </source>
</evidence>
<gene>
    <name evidence="3" type="ORF">DSM112329_03498</name>
</gene>
<organism evidence="3">
    <name type="scientific">Paraconexibacter sp. AEG42_29</name>
    <dbReference type="NCBI Taxonomy" id="2997339"/>
    <lineage>
        <taxon>Bacteria</taxon>
        <taxon>Bacillati</taxon>
        <taxon>Actinomycetota</taxon>
        <taxon>Thermoleophilia</taxon>
        <taxon>Solirubrobacterales</taxon>
        <taxon>Paraconexibacteraceae</taxon>
        <taxon>Paraconexibacter</taxon>
    </lineage>
</organism>
<feature type="transmembrane region" description="Helical" evidence="2">
    <location>
        <begin position="58"/>
        <end position="81"/>
    </location>
</feature>
<protein>
    <recommendedName>
        <fullName evidence="4">Zinc ribbon domain-containing protein</fullName>
    </recommendedName>
</protein>
<feature type="compositionally biased region" description="Low complexity" evidence="1">
    <location>
        <begin position="1"/>
        <end position="15"/>
    </location>
</feature>
<feature type="region of interest" description="Disordered" evidence="1">
    <location>
        <begin position="84"/>
        <end position="167"/>
    </location>
</feature>
<name>A0AAU7AY37_9ACTN</name>
<dbReference type="KEGG" id="parq:DSM112329_03498"/>
<reference evidence="3" key="1">
    <citation type="submission" date="2022-12" db="EMBL/GenBank/DDBJ databases">
        <title>Paraconexibacter alkalitolerans sp. nov. and Baekduia alba sp. nov., isolated from soil and emended description of the genera Paraconexibacter (Chun et al., 2020) and Baekduia (An et al., 2020).</title>
        <authorList>
            <person name="Vieira S."/>
            <person name="Huber K.J."/>
            <person name="Geppert A."/>
            <person name="Wolf J."/>
            <person name="Neumann-Schaal M."/>
            <person name="Muesken M."/>
            <person name="Overmann J."/>
        </authorList>
    </citation>
    <scope>NUCLEOTIDE SEQUENCE</scope>
    <source>
        <strain evidence="3">AEG42_29</strain>
    </source>
</reference>
<keyword evidence="2" id="KW-0812">Transmembrane</keyword>
<feature type="compositionally biased region" description="Low complexity" evidence="1">
    <location>
        <begin position="95"/>
        <end position="167"/>
    </location>
</feature>
<feature type="region of interest" description="Disordered" evidence="1">
    <location>
        <begin position="1"/>
        <end position="23"/>
    </location>
</feature>
<sequence length="167" mass="15951">MSGAVSTPPADTTAAPSPPDGSISCPRCQSVVIRGQDWCLVCGAPARTRLAAAPNWRLPVAAVGGLLTAAVVVIVVAFFAITSGDDEPTGTVSRTAVTTPAPTPAAPGQTVTPGATTPPGATATDPGTPPAAVDPSTPPATGTTETGGVPAPAAPTTGTTPAAPAAP</sequence>
<proteinExistence type="predicted"/>
<accession>A0AAU7AY37</accession>
<keyword evidence="2" id="KW-1133">Transmembrane helix</keyword>
<keyword evidence="2" id="KW-0472">Membrane</keyword>